<dbReference type="EMBL" id="PVTE01000008">
    <property type="protein sequence ID" value="PRY39218.1"/>
    <property type="molecule type" value="Genomic_DNA"/>
</dbReference>
<proteinExistence type="predicted"/>
<evidence type="ECO:0000313" key="2">
    <source>
        <dbReference type="Proteomes" id="UP000238375"/>
    </source>
</evidence>
<name>A0A2T0T0L4_9BACT</name>
<sequence length="330" mass="38329">MRFLKYTVLALVVLFWAGGLSSTVGHWLYDLGLVVDDYRYGDLYRVSALPHFKTPTTPCPTANLASDTATTDLYLIGDSFSEAERIGRSDFPVDYYQRIKWEFPQQAKLNPAHRNVLLIETVERHLRDHFSQPIRELSVVQDTGRTVLVPWYKRTYQDLHREDVEERLESLLFSQDWAFWFKELKARITLDWFDRISTGASLSLDKQHIFLNTDTDSTKRQSSFSSLTDGQVNALVDSINATADRFKRQGFDDVYLAVVPNKATILEPNRAVYNHLIERVQRHPGLRVSTVDVYSRYTRASQPVYQPGDTHWTCYGRELWLSEVRRVLQL</sequence>
<keyword evidence="2" id="KW-1185">Reference proteome</keyword>
<dbReference type="OrthoDB" id="961233at2"/>
<evidence type="ECO:0000313" key="1">
    <source>
        <dbReference type="EMBL" id="PRY39218.1"/>
    </source>
</evidence>
<reference evidence="1 2" key="1">
    <citation type="submission" date="2018-03" db="EMBL/GenBank/DDBJ databases">
        <title>Genomic Encyclopedia of Archaeal and Bacterial Type Strains, Phase II (KMG-II): from individual species to whole genera.</title>
        <authorList>
            <person name="Goeker M."/>
        </authorList>
    </citation>
    <scope>NUCLEOTIDE SEQUENCE [LARGE SCALE GENOMIC DNA]</scope>
    <source>
        <strain evidence="1 2">DSM 28354</strain>
    </source>
</reference>
<organism evidence="1 2">
    <name type="scientific">Spirosoma oryzae</name>
    <dbReference type="NCBI Taxonomy" id="1469603"/>
    <lineage>
        <taxon>Bacteria</taxon>
        <taxon>Pseudomonadati</taxon>
        <taxon>Bacteroidota</taxon>
        <taxon>Cytophagia</taxon>
        <taxon>Cytophagales</taxon>
        <taxon>Cytophagaceae</taxon>
        <taxon>Spirosoma</taxon>
    </lineage>
</organism>
<protein>
    <submittedName>
        <fullName evidence="1">Uncharacterized protein</fullName>
    </submittedName>
</protein>
<dbReference type="Proteomes" id="UP000238375">
    <property type="component" value="Unassembled WGS sequence"/>
</dbReference>
<dbReference type="RefSeq" id="WP_106137904.1">
    <property type="nucleotide sequence ID" value="NZ_PVTE01000008.1"/>
</dbReference>
<gene>
    <name evidence="1" type="ORF">CLV58_108108</name>
</gene>
<accession>A0A2T0T0L4</accession>
<dbReference type="AlphaFoldDB" id="A0A2T0T0L4"/>
<comment type="caution">
    <text evidence="1">The sequence shown here is derived from an EMBL/GenBank/DDBJ whole genome shotgun (WGS) entry which is preliminary data.</text>
</comment>